<proteinExistence type="predicted"/>
<dbReference type="Gene3D" id="3.40.50.12780">
    <property type="entry name" value="N-terminal domain of ligase-like"/>
    <property type="match status" value="1"/>
</dbReference>
<dbReference type="RefSeq" id="WP_014985132.1">
    <property type="nucleotide sequence ID" value="NC_018681.1"/>
</dbReference>
<dbReference type="eggNOG" id="COG1541">
    <property type="taxonomic scope" value="Bacteria"/>
</dbReference>
<dbReference type="GO" id="GO:0008218">
    <property type="term" value="P:bioluminescence"/>
    <property type="evidence" value="ECO:0007669"/>
    <property type="project" value="InterPro"/>
</dbReference>
<sequence>MTTHAKVTVIDSIRAIDDLIHQRDDAFTLAGAELNELRDELMRAAVRHHWQHCASYRRYAEANEWSLSRLDLPGFIESLPLIPASVFKRHDVSSCAPEKVVQVCTSSGTRGTKSRIYRDGTTLERFVGSIDQGSRLALPNPDIERQLFVLGPDTGEAGDLWFSYVLSIVDLLHPTRFFVTAGIFRIDEVIDALLDESVERPVVIGPPVLVRDLATALRERGIDPGLGARNGLVITAGGWKRANATAMSRRDFEEFVTAAFGLAGDAPIRDCYNAVELNTVLFECRFRAKHVPAWLHTSARDPATMRPLPPGEVGVLAFCDASPTSYPGFVATDDLGSVSREGSCPCGNDSAVLTVVRRIATAETRGCALRLDAEVIR</sequence>
<evidence type="ECO:0000259" key="1">
    <source>
        <dbReference type="Pfam" id="PF04443"/>
    </source>
</evidence>
<protein>
    <submittedName>
        <fullName evidence="2">LuxE bioluminescence protein</fullName>
    </submittedName>
</protein>
<dbReference type="InterPro" id="IPR042099">
    <property type="entry name" value="ANL_N_sf"/>
</dbReference>
<dbReference type="AlphaFoldDB" id="K0EXU2"/>
<reference evidence="2 3" key="1">
    <citation type="journal article" date="2012" name="J. Bacteriol.">
        <title>Complete genome sequence of Nocardia brasiliensis HUJEG-1.</title>
        <authorList>
            <person name="Vera-Cabrera L."/>
            <person name="Ortiz-Lopez R."/>
            <person name="Elizondo-Gonzalez R."/>
            <person name="Perez-Maya A.A."/>
            <person name="Ocampo-Candiani J."/>
        </authorList>
    </citation>
    <scope>NUCLEOTIDE SEQUENCE [LARGE SCALE GENOMIC DNA]</scope>
    <source>
        <strain evidence="3">ATCC 700358</strain>
    </source>
</reference>
<name>K0EXU2_NOCB7</name>
<dbReference type="HOGENOM" id="CLU_051326_1_0_11"/>
<evidence type="ECO:0000313" key="3">
    <source>
        <dbReference type="Proteomes" id="UP000006304"/>
    </source>
</evidence>
<dbReference type="GO" id="GO:0047474">
    <property type="term" value="F:long-chain fatty acid--protein ligase activity"/>
    <property type="evidence" value="ECO:0007669"/>
    <property type="project" value="InterPro"/>
</dbReference>
<dbReference type="STRING" id="1133849.O3I_021590"/>
<accession>K0EXU2</accession>
<feature type="domain" description="Acyl-protein synthetase LuxE" evidence="1">
    <location>
        <begin position="12"/>
        <end position="373"/>
    </location>
</feature>
<dbReference type="Pfam" id="PF04443">
    <property type="entry name" value="LuxE"/>
    <property type="match status" value="1"/>
</dbReference>
<evidence type="ECO:0000313" key="2">
    <source>
        <dbReference type="EMBL" id="AFU02277.1"/>
    </source>
</evidence>
<dbReference type="SUPFAM" id="SSF56801">
    <property type="entry name" value="Acetyl-CoA synthetase-like"/>
    <property type="match status" value="1"/>
</dbReference>
<dbReference type="Proteomes" id="UP000006304">
    <property type="component" value="Chromosome"/>
</dbReference>
<dbReference type="KEGG" id="nbr:O3I_021590"/>
<organism evidence="2 3">
    <name type="scientific">Nocardia brasiliensis (strain ATCC 700358 / HUJEG-1)</name>
    <dbReference type="NCBI Taxonomy" id="1133849"/>
    <lineage>
        <taxon>Bacteria</taxon>
        <taxon>Bacillati</taxon>
        <taxon>Actinomycetota</taxon>
        <taxon>Actinomycetes</taxon>
        <taxon>Mycobacteriales</taxon>
        <taxon>Nocardiaceae</taxon>
        <taxon>Nocardia</taxon>
    </lineage>
</organism>
<keyword evidence="3" id="KW-1185">Reference proteome</keyword>
<dbReference type="EMBL" id="CP003876">
    <property type="protein sequence ID" value="AFU02277.1"/>
    <property type="molecule type" value="Genomic_DNA"/>
</dbReference>
<dbReference type="InterPro" id="IPR007534">
    <property type="entry name" value="LuxE"/>
</dbReference>
<gene>
    <name evidence="2" type="ORF">O3I_021590</name>
</gene>